<feature type="transmembrane region" description="Helical" evidence="1">
    <location>
        <begin position="227"/>
        <end position="249"/>
    </location>
</feature>
<keyword evidence="1" id="KW-1133">Transmembrane helix</keyword>
<keyword evidence="1" id="KW-0812">Transmembrane</keyword>
<evidence type="ECO:0008006" key="4">
    <source>
        <dbReference type="Google" id="ProtNLM"/>
    </source>
</evidence>
<dbReference type="Proteomes" id="UP001412067">
    <property type="component" value="Unassembled WGS sequence"/>
</dbReference>
<dbReference type="InterPro" id="IPR021788">
    <property type="entry name" value="CPP1-like"/>
</dbReference>
<evidence type="ECO:0000256" key="1">
    <source>
        <dbReference type="SAM" id="Phobius"/>
    </source>
</evidence>
<dbReference type="PANTHER" id="PTHR33372">
    <property type="match status" value="1"/>
</dbReference>
<dbReference type="EMBL" id="JBBWWR010000013">
    <property type="protein sequence ID" value="KAK8955798.1"/>
    <property type="molecule type" value="Genomic_DNA"/>
</dbReference>
<evidence type="ECO:0000313" key="2">
    <source>
        <dbReference type="EMBL" id="KAK8955798.1"/>
    </source>
</evidence>
<feature type="transmembrane region" description="Helical" evidence="1">
    <location>
        <begin position="269"/>
        <end position="286"/>
    </location>
</feature>
<gene>
    <name evidence="2" type="ORF">KSP40_PGU020221</name>
</gene>
<evidence type="ECO:0000313" key="3">
    <source>
        <dbReference type="Proteomes" id="UP001412067"/>
    </source>
</evidence>
<organism evidence="2 3">
    <name type="scientific">Platanthera guangdongensis</name>
    <dbReference type="NCBI Taxonomy" id="2320717"/>
    <lineage>
        <taxon>Eukaryota</taxon>
        <taxon>Viridiplantae</taxon>
        <taxon>Streptophyta</taxon>
        <taxon>Embryophyta</taxon>
        <taxon>Tracheophyta</taxon>
        <taxon>Spermatophyta</taxon>
        <taxon>Magnoliopsida</taxon>
        <taxon>Liliopsida</taxon>
        <taxon>Asparagales</taxon>
        <taxon>Orchidaceae</taxon>
        <taxon>Orchidoideae</taxon>
        <taxon>Orchideae</taxon>
        <taxon>Orchidinae</taxon>
        <taxon>Platanthera</taxon>
    </lineage>
</organism>
<proteinExistence type="predicted"/>
<reference evidence="2 3" key="1">
    <citation type="journal article" date="2022" name="Nat. Plants">
        <title>Genomes of leafy and leafless Platanthera orchids illuminate the evolution of mycoheterotrophy.</title>
        <authorList>
            <person name="Li M.H."/>
            <person name="Liu K.W."/>
            <person name="Li Z."/>
            <person name="Lu H.C."/>
            <person name="Ye Q.L."/>
            <person name="Zhang D."/>
            <person name="Wang J.Y."/>
            <person name="Li Y.F."/>
            <person name="Zhong Z.M."/>
            <person name="Liu X."/>
            <person name="Yu X."/>
            <person name="Liu D.K."/>
            <person name="Tu X.D."/>
            <person name="Liu B."/>
            <person name="Hao Y."/>
            <person name="Liao X.Y."/>
            <person name="Jiang Y.T."/>
            <person name="Sun W.H."/>
            <person name="Chen J."/>
            <person name="Chen Y.Q."/>
            <person name="Ai Y."/>
            <person name="Zhai J.W."/>
            <person name="Wu S.S."/>
            <person name="Zhou Z."/>
            <person name="Hsiao Y.Y."/>
            <person name="Wu W.L."/>
            <person name="Chen Y.Y."/>
            <person name="Lin Y.F."/>
            <person name="Hsu J.L."/>
            <person name="Li C.Y."/>
            <person name="Wang Z.W."/>
            <person name="Zhao X."/>
            <person name="Zhong W.Y."/>
            <person name="Ma X.K."/>
            <person name="Ma L."/>
            <person name="Huang J."/>
            <person name="Chen G.Z."/>
            <person name="Huang M.Z."/>
            <person name="Huang L."/>
            <person name="Peng D.H."/>
            <person name="Luo Y.B."/>
            <person name="Zou S.Q."/>
            <person name="Chen S.P."/>
            <person name="Lan S."/>
            <person name="Tsai W.C."/>
            <person name="Van de Peer Y."/>
            <person name="Liu Z.J."/>
        </authorList>
    </citation>
    <scope>NUCLEOTIDE SEQUENCE [LARGE SCALE GENOMIC DNA]</scope>
    <source>
        <strain evidence="2">Lor288</strain>
    </source>
</reference>
<keyword evidence="3" id="KW-1185">Reference proteome</keyword>
<dbReference type="PANTHER" id="PTHR33372:SF5">
    <property type="entry name" value="PROTEIN CHLOROPLAST J-LIKE DOMAIN 1, CHLOROPLASTIC"/>
    <property type="match status" value="1"/>
</dbReference>
<dbReference type="Pfam" id="PF11833">
    <property type="entry name" value="CPP1-like"/>
    <property type="match status" value="1"/>
</dbReference>
<sequence length="287" mass="32487">MARAIPTTTGFPARQSSRWSRLSSASKFPPIPLFTSVRFCQMPTRYQRMTCVATSAAGSPHLDGDDNPYEVLGVSPIAGFDIMKAAYTRRKKDAERRGDEAYLAKLEKAYDKIMMSQLTNRKKGLTFGQFQVSKDIKYADKQPIVPWGPRYSKSSVKDMQINLAISAVFTVWVFVKRSAEWKPLQFLAFIFFYRIFDKLKAFEPAVSSTFNEEGEDEGRGLRMGKRLLRSLSLVFGCLALSSLGYTGILNLIEFLGHYIPVFLYNNQEVIVTATTSIMLCIMASYYK</sequence>
<comment type="caution">
    <text evidence="2">The sequence shown here is derived from an EMBL/GenBank/DDBJ whole genome shotgun (WGS) entry which is preliminary data.</text>
</comment>
<keyword evidence="1" id="KW-0472">Membrane</keyword>
<accession>A0ABR2M0D5</accession>
<protein>
    <recommendedName>
        <fullName evidence="4">Chloroplast J-like domain 1</fullName>
    </recommendedName>
</protein>
<name>A0ABR2M0D5_9ASPA</name>